<feature type="transmembrane region" description="Helical" evidence="10">
    <location>
        <begin position="56"/>
        <end position="78"/>
    </location>
</feature>
<evidence type="ECO:0000256" key="2">
    <source>
        <dbReference type="ARBA" id="ARBA00010519"/>
    </source>
</evidence>
<geneLocation type="mitochondrion" evidence="11"/>
<name>A0A6B7FNL5_9GAST</name>
<keyword evidence="6 10" id="KW-1133">Transmembrane helix</keyword>
<dbReference type="GO" id="GO:0016020">
    <property type="term" value="C:membrane"/>
    <property type="evidence" value="ECO:0007669"/>
    <property type="project" value="UniProtKB-SubCell"/>
</dbReference>
<evidence type="ECO:0000256" key="7">
    <source>
        <dbReference type="ARBA" id="ARBA00023027"/>
    </source>
</evidence>
<evidence type="ECO:0000256" key="1">
    <source>
        <dbReference type="ARBA" id="ARBA00004141"/>
    </source>
</evidence>
<dbReference type="AlphaFoldDB" id="A0A6B7FNL5"/>
<proteinExistence type="inferred from homology"/>
<comment type="similarity">
    <text evidence="2">Belongs to the complex I subunit 4L family.</text>
</comment>
<dbReference type="Gene3D" id="1.10.287.3510">
    <property type="match status" value="1"/>
</dbReference>
<comment type="subcellular location">
    <subcellularLocation>
        <location evidence="1">Membrane</location>
        <topology evidence="1">Multi-pass membrane protein</topology>
    </subcellularLocation>
</comment>
<protein>
    <recommendedName>
        <fullName evidence="3">NADH-ubiquinone oxidoreductase chain 4L</fullName>
    </recommendedName>
    <alternativeName>
        <fullName evidence="9">NADH dehydrogenase subunit 4L</fullName>
    </alternativeName>
</protein>
<dbReference type="EMBL" id="MH837532">
    <property type="protein sequence ID" value="QBC73142.1"/>
    <property type="molecule type" value="Genomic_DNA"/>
</dbReference>
<gene>
    <name evidence="11" type="primary">ND4L</name>
</gene>
<dbReference type="InterPro" id="IPR039428">
    <property type="entry name" value="NUOK/Mnh_C1-like"/>
</dbReference>
<keyword evidence="8 10" id="KW-0472">Membrane</keyword>
<dbReference type="Pfam" id="PF00420">
    <property type="entry name" value="Oxidored_q2"/>
    <property type="match status" value="1"/>
</dbReference>
<keyword evidence="4 10" id="KW-0812">Transmembrane</keyword>
<evidence type="ECO:0000256" key="8">
    <source>
        <dbReference type="ARBA" id="ARBA00023136"/>
    </source>
</evidence>
<evidence type="ECO:0000256" key="6">
    <source>
        <dbReference type="ARBA" id="ARBA00022989"/>
    </source>
</evidence>
<keyword evidence="5" id="KW-1278">Translocase</keyword>
<evidence type="ECO:0000256" key="10">
    <source>
        <dbReference type="SAM" id="Phobius"/>
    </source>
</evidence>
<reference evidence="11" key="1">
    <citation type="journal article" date="2019" name="Mol. Phylogenet. Evol.">
        <title>Incorporation of deep-sea and small-sized species provides new insights into gastropods phylogeny.</title>
        <authorList>
            <person name="Lee H."/>
            <person name="Chen W.J."/>
            <person name="Puillandre N."/>
            <person name="Aznar-Cormano L."/>
            <person name="Tsai M.H."/>
            <person name="Samadi S."/>
        </authorList>
    </citation>
    <scope>NUCLEOTIDE SEQUENCE</scope>
</reference>
<evidence type="ECO:0000256" key="9">
    <source>
        <dbReference type="ARBA" id="ARBA00031586"/>
    </source>
</evidence>
<evidence type="ECO:0000256" key="4">
    <source>
        <dbReference type="ARBA" id="ARBA00022692"/>
    </source>
</evidence>
<organism evidence="11">
    <name type="scientific">Bathysciadiidae sp. MNHN-IM-2013-40843</name>
    <dbReference type="NCBI Taxonomy" id="2496596"/>
    <lineage>
        <taxon>Eukaryota</taxon>
        <taxon>Metazoa</taxon>
        <taxon>Spiralia</taxon>
        <taxon>Lophotrochozoa</taxon>
        <taxon>Mollusca</taxon>
        <taxon>Gastropoda</taxon>
        <taxon>Cocculiniformia</taxon>
        <taxon>Cocculinoidea</taxon>
        <taxon>Bathysciadiidae</taxon>
    </lineage>
</organism>
<accession>A0A6B7FNL5</accession>
<evidence type="ECO:0000256" key="3">
    <source>
        <dbReference type="ARBA" id="ARBA00016612"/>
    </source>
</evidence>
<feature type="transmembrane region" description="Helical" evidence="10">
    <location>
        <begin position="28"/>
        <end position="49"/>
    </location>
</feature>
<keyword evidence="7" id="KW-0520">NAD</keyword>
<evidence type="ECO:0000256" key="5">
    <source>
        <dbReference type="ARBA" id="ARBA00022967"/>
    </source>
</evidence>
<keyword evidence="11" id="KW-0496">Mitochondrion</keyword>
<evidence type="ECO:0000313" key="11">
    <source>
        <dbReference type="EMBL" id="QBC73142.1"/>
    </source>
</evidence>
<sequence length="94" mass="10428">MMVFLGVWGFFFSLLSLSFQFKYLLSALLSLEALTLSLFLVFMSMGSWGSSESFKVLIFLTFGGCEASMGLGVLVSLIRAHGNDYVESFNLQKC</sequence>